<dbReference type="GO" id="GO:0003700">
    <property type="term" value="F:DNA-binding transcription factor activity"/>
    <property type="evidence" value="ECO:0007669"/>
    <property type="project" value="InterPro"/>
</dbReference>
<dbReference type="SUPFAM" id="SSF46785">
    <property type="entry name" value="Winged helix' DNA-binding domain"/>
    <property type="match status" value="1"/>
</dbReference>
<dbReference type="PROSITE" id="PS51078">
    <property type="entry name" value="ICLR_ED"/>
    <property type="match status" value="1"/>
</dbReference>
<comment type="caution">
    <text evidence="7">The sequence shown here is derived from an EMBL/GenBank/DDBJ whole genome shotgun (WGS) entry which is preliminary data.</text>
</comment>
<dbReference type="Proteomes" id="UP000608890">
    <property type="component" value="Unassembled WGS sequence"/>
</dbReference>
<dbReference type="AlphaFoldDB" id="A0A917U3Y6"/>
<dbReference type="PROSITE" id="PS51077">
    <property type="entry name" value="HTH_ICLR"/>
    <property type="match status" value="1"/>
</dbReference>
<keyword evidence="3" id="KW-0804">Transcription</keyword>
<feature type="region of interest" description="Disordered" evidence="4">
    <location>
        <begin position="1"/>
        <end position="21"/>
    </location>
</feature>
<dbReference type="InterPro" id="IPR000835">
    <property type="entry name" value="HTH_MarR-typ"/>
</dbReference>
<protein>
    <submittedName>
        <fullName evidence="7">IclR family transcriptional regulator</fullName>
    </submittedName>
</protein>
<evidence type="ECO:0000256" key="4">
    <source>
        <dbReference type="SAM" id="MobiDB-lite"/>
    </source>
</evidence>
<keyword evidence="1" id="KW-0805">Transcription regulation</keyword>
<dbReference type="Gene3D" id="3.30.450.40">
    <property type="match status" value="1"/>
</dbReference>
<gene>
    <name evidence="7" type="ORF">GCM10011608_46230</name>
</gene>
<dbReference type="InterPro" id="IPR005471">
    <property type="entry name" value="Tscrpt_reg_IclR_N"/>
</dbReference>
<dbReference type="InterPro" id="IPR036390">
    <property type="entry name" value="WH_DNA-bd_sf"/>
</dbReference>
<dbReference type="EMBL" id="BMNB01000025">
    <property type="protein sequence ID" value="GGM56124.1"/>
    <property type="molecule type" value="Genomic_DNA"/>
</dbReference>
<evidence type="ECO:0000256" key="2">
    <source>
        <dbReference type="ARBA" id="ARBA00023125"/>
    </source>
</evidence>
<dbReference type="Pfam" id="PF01614">
    <property type="entry name" value="IclR_C"/>
    <property type="match status" value="1"/>
</dbReference>
<keyword evidence="8" id="KW-1185">Reference proteome</keyword>
<dbReference type="SUPFAM" id="SSF55781">
    <property type="entry name" value="GAF domain-like"/>
    <property type="match status" value="1"/>
</dbReference>
<dbReference type="PANTHER" id="PTHR30136:SF35">
    <property type="entry name" value="HTH-TYPE TRANSCRIPTIONAL REGULATOR RV1719"/>
    <property type="match status" value="1"/>
</dbReference>
<evidence type="ECO:0000313" key="7">
    <source>
        <dbReference type="EMBL" id="GGM56124.1"/>
    </source>
</evidence>
<accession>A0A917U3Y6</accession>
<organism evidence="7 8">
    <name type="scientific">Micromonospora sonchi</name>
    <dbReference type="NCBI Taxonomy" id="1763543"/>
    <lineage>
        <taxon>Bacteria</taxon>
        <taxon>Bacillati</taxon>
        <taxon>Actinomycetota</taxon>
        <taxon>Actinomycetes</taxon>
        <taxon>Micromonosporales</taxon>
        <taxon>Micromonosporaceae</taxon>
        <taxon>Micromonospora</taxon>
    </lineage>
</organism>
<dbReference type="Gene3D" id="1.10.10.10">
    <property type="entry name" value="Winged helix-like DNA-binding domain superfamily/Winged helix DNA-binding domain"/>
    <property type="match status" value="1"/>
</dbReference>
<dbReference type="GO" id="GO:0003677">
    <property type="term" value="F:DNA binding"/>
    <property type="evidence" value="ECO:0007669"/>
    <property type="project" value="UniProtKB-KW"/>
</dbReference>
<dbReference type="InterPro" id="IPR014757">
    <property type="entry name" value="Tscrpt_reg_IclR_C"/>
</dbReference>
<dbReference type="InterPro" id="IPR029016">
    <property type="entry name" value="GAF-like_dom_sf"/>
</dbReference>
<dbReference type="GO" id="GO:0045892">
    <property type="term" value="P:negative regulation of DNA-templated transcription"/>
    <property type="evidence" value="ECO:0007669"/>
    <property type="project" value="TreeGrafter"/>
</dbReference>
<reference evidence="7" key="2">
    <citation type="submission" date="2020-09" db="EMBL/GenBank/DDBJ databases">
        <authorList>
            <person name="Sun Q."/>
            <person name="Zhou Y."/>
        </authorList>
    </citation>
    <scope>NUCLEOTIDE SEQUENCE</scope>
    <source>
        <strain evidence="7">CGMCC 4.7312</strain>
    </source>
</reference>
<evidence type="ECO:0000256" key="3">
    <source>
        <dbReference type="ARBA" id="ARBA00023163"/>
    </source>
</evidence>
<dbReference type="InterPro" id="IPR036388">
    <property type="entry name" value="WH-like_DNA-bd_sf"/>
</dbReference>
<evidence type="ECO:0000313" key="8">
    <source>
        <dbReference type="Proteomes" id="UP000608890"/>
    </source>
</evidence>
<dbReference type="Pfam" id="PF12802">
    <property type="entry name" value="MarR_2"/>
    <property type="match status" value="1"/>
</dbReference>
<sequence>MEQPVASDNAGGAARSEPPAAGPVVDLNTVLGKVVAVLFAFRAEDHGITLAELGRRTGLRKGTLHRVARDLVDARLLDRTGDGYRLSSQIFQLGMRASVERGLLEVATPFMEDLYERTHETVHLGVLDGDSVVYVAKIGGHRQAAAPSRIGGRMPLYCTGIGKALLAYSPPELAARVVAAGLGRRTPRTITAPGLLRQQLARIAETGVAFEHEESAIGITCVAAPVLDADDQPIAALSVTGPVTRFQPERHACSVKAAAAGVAATLGRRAALS</sequence>
<dbReference type="PANTHER" id="PTHR30136">
    <property type="entry name" value="HELIX-TURN-HELIX TRANSCRIPTIONAL REGULATOR, ICLR FAMILY"/>
    <property type="match status" value="1"/>
</dbReference>
<reference evidence="7" key="1">
    <citation type="journal article" date="2014" name="Int. J. Syst. Evol. Microbiol.">
        <title>Complete genome sequence of Corynebacterium casei LMG S-19264T (=DSM 44701T), isolated from a smear-ripened cheese.</title>
        <authorList>
            <consortium name="US DOE Joint Genome Institute (JGI-PGF)"/>
            <person name="Walter F."/>
            <person name="Albersmeier A."/>
            <person name="Kalinowski J."/>
            <person name="Ruckert C."/>
        </authorList>
    </citation>
    <scope>NUCLEOTIDE SEQUENCE</scope>
    <source>
        <strain evidence="7">CGMCC 4.7312</strain>
    </source>
</reference>
<dbReference type="InterPro" id="IPR050707">
    <property type="entry name" value="HTH_MetabolicPath_Reg"/>
</dbReference>
<evidence type="ECO:0000259" key="5">
    <source>
        <dbReference type="PROSITE" id="PS51077"/>
    </source>
</evidence>
<evidence type="ECO:0000256" key="1">
    <source>
        <dbReference type="ARBA" id="ARBA00023015"/>
    </source>
</evidence>
<feature type="domain" description="IclR-ED" evidence="6">
    <location>
        <begin position="89"/>
        <end position="272"/>
    </location>
</feature>
<evidence type="ECO:0000259" key="6">
    <source>
        <dbReference type="PROSITE" id="PS51078"/>
    </source>
</evidence>
<feature type="domain" description="HTH iclR-type" evidence="5">
    <location>
        <begin position="28"/>
        <end position="95"/>
    </location>
</feature>
<keyword evidence="2" id="KW-0238">DNA-binding</keyword>
<dbReference type="SMART" id="SM00346">
    <property type="entry name" value="HTH_ICLR"/>
    <property type="match status" value="1"/>
</dbReference>
<proteinExistence type="predicted"/>
<name>A0A917U3Y6_9ACTN</name>